<comment type="caution">
    <text evidence="3">The sequence shown here is derived from an EMBL/GenBank/DDBJ whole genome shotgun (WGS) entry which is preliminary data.</text>
</comment>
<dbReference type="Pfam" id="PF07993">
    <property type="entry name" value="NAD_binding_4"/>
    <property type="match status" value="1"/>
</dbReference>
<organism evidence="3 4">
    <name type="scientific">Thalictrum thalictroides</name>
    <name type="common">Rue-anemone</name>
    <name type="synonym">Anemone thalictroides</name>
    <dbReference type="NCBI Taxonomy" id="46969"/>
    <lineage>
        <taxon>Eukaryota</taxon>
        <taxon>Viridiplantae</taxon>
        <taxon>Streptophyta</taxon>
        <taxon>Embryophyta</taxon>
        <taxon>Tracheophyta</taxon>
        <taxon>Spermatophyta</taxon>
        <taxon>Magnoliopsida</taxon>
        <taxon>Ranunculales</taxon>
        <taxon>Ranunculaceae</taxon>
        <taxon>Thalictroideae</taxon>
        <taxon>Thalictrum</taxon>
    </lineage>
</organism>
<dbReference type="SUPFAM" id="SSF51735">
    <property type="entry name" value="NAD(P)-binding Rossmann-fold domains"/>
    <property type="match status" value="1"/>
</dbReference>
<dbReference type="InterPro" id="IPR013120">
    <property type="entry name" value="FAR_NAD-bd"/>
</dbReference>
<dbReference type="Proteomes" id="UP000554482">
    <property type="component" value="Unassembled WGS sequence"/>
</dbReference>
<dbReference type="AlphaFoldDB" id="A0A7J6VJR0"/>
<dbReference type="InterPro" id="IPR036291">
    <property type="entry name" value="NAD(P)-bd_dom_sf"/>
</dbReference>
<dbReference type="EMBL" id="JABWDY010030810">
    <property type="protein sequence ID" value="KAF5185349.1"/>
    <property type="molecule type" value="Genomic_DNA"/>
</dbReference>
<accession>A0A7J6VJR0</accession>
<gene>
    <name evidence="3" type="ORF">FRX31_025064</name>
</gene>
<dbReference type="PANTHER" id="PTHR10366">
    <property type="entry name" value="NAD DEPENDENT EPIMERASE/DEHYDRATASE"/>
    <property type="match status" value="1"/>
</dbReference>
<keyword evidence="1" id="KW-0560">Oxidoreductase</keyword>
<protein>
    <submittedName>
        <fullName evidence="3">Cinnamoyl-coa reductase</fullName>
    </submittedName>
</protein>
<dbReference type="OrthoDB" id="2735536at2759"/>
<proteinExistence type="predicted"/>
<keyword evidence="4" id="KW-1185">Reference proteome</keyword>
<evidence type="ECO:0000256" key="1">
    <source>
        <dbReference type="ARBA" id="ARBA00023002"/>
    </source>
</evidence>
<dbReference type="InterPro" id="IPR050425">
    <property type="entry name" value="NAD(P)_dehydrat-like"/>
</dbReference>
<dbReference type="GO" id="GO:0016616">
    <property type="term" value="F:oxidoreductase activity, acting on the CH-OH group of donors, NAD or NADP as acceptor"/>
    <property type="evidence" value="ECO:0007669"/>
    <property type="project" value="TreeGrafter"/>
</dbReference>
<sequence>MVEKQEQVCVTGGGGYQASWLVKLLLSKGYMVYATDRDPGTSYILKVCSMENVRRLVIVSSISAVIKTCRRQSMDESSWSNKESLQTTKYGAYSWYYISKTIAESQALEYAKKTGLEVVTVCPSIIIGSM</sequence>
<reference evidence="3 4" key="1">
    <citation type="submission" date="2020-06" db="EMBL/GenBank/DDBJ databases">
        <title>Transcriptomic and genomic resources for Thalictrum thalictroides and T. hernandezii: Facilitating candidate gene discovery in an emerging model plant lineage.</title>
        <authorList>
            <person name="Arias T."/>
            <person name="Riano-Pachon D.M."/>
            <person name="Di Stilio V.S."/>
        </authorList>
    </citation>
    <scope>NUCLEOTIDE SEQUENCE [LARGE SCALE GENOMIC DNA]</scope>
    <source>
        <strain evidence="4">cv. WT478/WT964</strain>
        <tissue evidence="3">Leaves</tissue>
    </source>
</reference>
<feature type="domain" description="Thioester reductase (TE)" evidence="2">
    <location>
        <begin position="40"/>
        <end position="128"/>
    </location>
</feature>
<evidence type="ECO:0000313" key="3">
    <source>
        <dbReference type="EMBL" id="KAF5185349.1"/>
    </source>
</evidence>
<dbReference type="PANTHER" id="PTHR10366:SF831">
    <property type="entry name" value="NAD-DEPENDENT EPIMERASE_DEHYDRATASE DOMAIN-CONTAINING PROTEIN"/>
    <property type="match status" value="1"/>
</dbReference>
<dbReference type="Gene3D" id="3.40.50.720">
    <property type="entry name" value="NAD(P)-binding Rossmann-like Domain"/>
    <property type="match status" value="2"/>
</dbReference>
<evidence type="ECO:0000259" key="2">
    <source>
        <dbReference type="Pfam" id="PF07993"/>
    </source>
</evidence>
<name>A0A7J6VJR0_THATH</name>
<evidence type="ECO:0000313" key="4">
    <source>
        <dbReference type="Proteomes" id="UP000554482"/>
    </source>
</evidence>